<sequence length="263" mass="27726">MTGNHVPARLLASYVRGEDLAADQAWAVEAHLESCPDCRARLAGISAPEVTSLAGSVWSGIEPSLTPQAHPSRVKQWLVTWVTPVAMPWLVMIVLVTLLACWFDEVSGSSVSLVRLFAPVLPVAGVAASWARGIDPAYELVAATPRAGLYLVLRRTTAMLAVLLPLLLGAGWATGTHGGWWLLPSLAFTTGTLALGAVIGIGRAAVLLIAAWVAVIVLPTVSLQRQAFVLAPGTLPVWAGIFAATALVVFLRRTAFTRLGANN</sequence>
<evidence type="ECO:0000259" key="4">
    <source>
        <dbReference type="Pfam" id="PF13490"/>
    </source>
</evidence>
<evidence type="ECO:0000256" key="3">
    <source>
        <dbReference type="SAM" id="Phobius"/>
    </source>
</evidence>
<keyword evidence="3" id="KW-0472">Membrane</keyword>
<proteinExistence type="predicted"/>
<keyword evidence="1" id="KW-0805">Transcription regulation</keyword>
<feature type="transmembrane region" description="Helical" evidence="3">
    <location>
        <begin position="229"/>
        <end position="251"/>
    </location>
</feature>
<feature type="transmembrane region" description="Helical" evidence="3">
    <location>
        <begin position="78"/>
        <end position="100"/>
    </location>
</feature>
<evidence type="ECO:0000256" key="1">
    <source>
        <dbReference type="ARBA" id="ARBA00023015"/>
    </source>
</evidence>
<dbReference type="EMBL" id="VMNW02000050">
    <property type="protein sequence ID" value="KAA9156313.1"/>
    <property type="molecule type" value="Genomic_DNA"/>
</dbReference>
<dbReference type="Pfam" id="PF13490">
    <property type="entry name" value="zf-HC2"/>
    <property type="match status" value="1"/>
</dbReference>
<dbReference type="Gene3D" id="1.10.10.1320">
    <property type="entry name" value="Anti-sigma factor, zinc-finger domain"/>
    <property type="match status" value="1"/>
</dbReference>
<feature type="transmembrane region" description="Helical" evidence="3">
    <location>
        <begin position="205"/>
        <end position="223"/>
    </location>
</feature>
<evidence type="ECO:0000313" key="6">
    <source>
        <dbReference type="Proteomes" id="UP000319769"/>
    </source>
</evidence>
<feature type="transmembrane region" description="Helical" evidence="3">
    <location>
        <begin position="179"/>
        <end position="198"/>
    </location>
</feature>
<accession>A0A5N0UXW9</accession>
<feature type="transmembrane region" description="Helical" evidence="3">
    <location>
        <begin position="112"/>
        <end position="131"/>
    </location>
</feature>
<feature type="domain" description="Putative zinc-finger" evidence="4">
    <location>
        <begin position="9"/>
        <end position="39"/>
    </location>
</feature>
<keyword evidence="2" id="KW-0804">Transcription</keyword>
<dbReference type="InterPro" id="IPR027383">
    <property type="entry name" value="Znf_put"/>
</dbReference>
<dbReference type="InterPro" id="IPR041916">
    <property type="entry name" value="Anti_sigma_zinc_sf"/>
</dbReference>
<dbReference type="AlphaFoldDB" id="A0A5N0UXW9"/>
<comment type="caution">
    <text evidence="5">The sequence shown here is derived from an EMBL/GenBank/DDBJ whole genome shotgun (WGS) entry which is preliminary data.</text>
</comment>
<keyword evidence="6" id="KW-1185">Reference proteome</keyword>
<reference evidence="5" key="1">
    <citation type="submission" date="2019-09" db="EMBL/GenBank/DDBJ databases">
        <authorList>
            <person name="Teo W.F.A."/>
            <person name="Duangmal K."/>
        </authorList>
    </citation>
    <scope>NUCLEOTIDE SEQUENCE [LARGE SCALE GENOMIC DNA]</scope>
    <source>
        <strain evidence="5">K81G1</strain>
    </source>
</reference>
<protein>
    <submittedName>
        <fullName evidence="5">Zf-HC2 domain-containing protein</fullName>
    </submittedName>
</protein>
<keyword evidence="3" id="KW-1133">Transmembrane helix</keyword>
<gene>
    <name evidence="5" type="ORF">FPZ12_027730</name>
</gene>
<evidence type="ECO:0000313" key="5">
    <source>
        <dbReference type="EMBL" id="KAA9156313.1"/>
    </source>
</evidence>
<name>A0A5N0UXW9_9PSEU</name>
<dbReference type="Proteomes" id="UP000319769">
    <property type="component" value="Unassembled WGS sequence"/>
</dbReference>
<dbReference type="RefSeq" id="WP_144748755.1">
    <property type="nucleotide sequence ID" value="NZ_VMNW02000050.1"/>
</dbReference>
<feature type="transmembrane region" description="Helical" evidence="3">
    <location>
        <begin position="152"/>
        <end position="173"/>
    </location>
</feature>
<organism evidence="5 6">
    <name type="scientific">Amycolatopsis acidicola</name>
    <dbReference type="NCBI Taxonomy" id="2596893"/>
    <lineage>
        <taxon>Bacteria</taxon>
        <taxon>Bacillati</taxon>
        <taxon>Actinomycetota</taxon>
        <taxon>Actinomycetes</taxon>
        <taxon>Pseudonocardiales</taxon>
        <taxon>Pseudonocardiaceae</taxon>
        <taxon>Amycolatopsis</taxon>
    </lineage>
</organism>
<evidence type="ECO:0000256" key="2">
    <source>
        <dbReference type="ARBA" id="ARBA00023163"/>
    </source>
</evidence>
<dbReference type="OrthoDB" id="3424744at2"/>
<keyword evidence="3" id="KW-0812">Transmembrane</keyword>